<dbReference type="InterPro" id="IPR052355">
    <property type="entry name" value="CENP-V-like"/>
</dbReference>
<organism evidence="5 6">
    <name type="scientific">Dyella jejuensis</name>
    <dbReference type="NCBI Taxonomy" id="1432009"/>
    <lineage>
        <taxon>Bacteria</taxon>
        <taxon>Pseudomonadati</taxon>
        <taxon>Pseudomonadota</taxon>
        <taxon>Gammaproteobacteria</taxon>
        <taxon>Lysobacterales</taxon>
        <taxon>Rhodanobacteraceae</taxon>
        <taxon>Dyella</taxon>
    </lineage>
</organism>
<dbReference type="PANTHER" id="PTHR28620:SF1">
    <property type="entry name" value="CENP-V_GFA DOMAIN-CONTAINING PROTEIN"/>
    <property type="match status" value="1"/>
</dbReference>
<evidence type="ECO:0000256" key="3">
    <source>
        <dbReference type="ARBA" id="ARBA00022833"/>
    </source>
</evidence>
<keyword evidence="3" id="KW-0862">Zinc</keyword>
<dbReference type="SUPFAM" id="SSF51316">
    <property type="entry name" value="Mss4-like"/>
    <property type="match status" value="1"/>
</dbReference>
<dbReference type="Proteomes" id="UP001620461">
    <property type="component" value="Unassembled WGS sequence"/>
</dbReference>
<sequence length="141" mass="15772">MLISGRCHCGHIRFTLDWKPAPSDIPARACTCTFCVKHGGVWTSCPGGSLKVTVKDFRNVSRYTFGTKTADFHVCAYCGVVPLATSLIDERLYAVVNVNTFENVAPSLLRRTAMTLDEESGNERLDRRRRNWIANVDYVQG</sequence>
<comment type="caution">
    <text evidence="5">The sequence shown here is derived from an EMBL/GenBank/DDBJ whole genome shotgun (WGS) entry which is preliminary data.</text>
</comment>
<keyword evidence="2" id="KW-0479">Metal-binding</keyword>
<feature type="domain" description="CENP-V/GFA" evidence="4">
    <location>
        <begin position="3"/>
        <end position="126"/>
    </location>
</feature>
<dbReference type="Gene3D" id="2.170.150.70">
    <property type="match status" value="1"/>
</dbReference>
<gene>
    <name evidence="5" type="ORF">ISP15_17480</name>
</gene>
<reference evidence="5 6" key="1">
    <citation type="submission" date="2020-10" db="EMBL/GenBank/DDBJ databases">
        <title>Phylogeny of dyella-like bacteria.</title>
        <authorList>
            <person name="Fu J."/>
        </authorList>
    </citation>
    <scope>NUCLEOTIDE SEQUENCE [LARGE SCALE GENOMIC DNA]</scope>
    <source>
        <strain evidence="5 6">JP1</strain>
    </source>
</reference>
<evidence type="ECO:0000313" key="5">
    <source>
        <dbReference type="EMBL" id="MFK2902131.1"/>
    </source>
</evidence>
<protein>
    <recommendedName>
        <fullName evidence="4">CENP-V/GFA domain-containing protein</fullName>
    </recommendedName>
</protein>
<dbReference type="InterPro" id="IPR011057">
    <property type="entry name" value="Mss4-like_sf"/>
</dbReference>
<dbReference type="InterPro" id="IPR006913">
    <property type="entry name" value="CENP-V/GFA"/>
</dbReference>
<evidence type="ECO:0000256" key="1">
    <source>
        <dbReference type="ARBA" id="ARBA00005495"/>
    </source>
</evidence>
<evidence type="ECO:0000313" key="6">
    <source>
        <dbReference type="Proteomes" id="UP001620461"/>
    </source>
</evidence>
<dbReference type="Pfam" id="PF04828">
    <property type="entry name" value="GFA"/>
    <property type="match status" value="1"/>
</dbReference>
<evidence type="ECO:0000259" key="4">
    <source>
        <dbReference type="PROSITE" id="PS51891"/>
    </source>
</evidence>
<evidence type="ECO:0000256" key="2">
    <source>
        <dbReference type="ARBA" id="ARBA00022723"/>
    </source>
</evidence>
<dbReference type="PANTHER" id="PTHR28620">
    <property type="entry name" value="CENTROMERE PROTEIN V"/>
    <property type="match status" value="1"/>
</dbReference>
<comment type="similarity">
    <text evidence="1">Belongs to the Gfa family.</text>
</comment>
<accession>A0ABW8JLZ0</accession>
<proteinExistence type="inferred from homology"/>
<keyword evidence="6" id="KW-1185">Reference proteome</keyword>
<dbReference type="PROSITE" id="PS51891">
    <property type="entry name" value="CENP_V_GFA"/>
    <property type="match status" value="1"/>
</dbReference>
<name>A0ABW8JLZ0_9GAMM</name>
<dbReference type="EMBL" id="JADIKJ010000024">
    <property type="protein sequence ID" value="MFK2902131.1"/>
    <property type="molecule type" value="Genomic_DNA"/>
</dbReference>